<protein>
    <submittedName>
        <fullName evidence="1">Uncharacterized protein</fullName>
    </submittedName>
</protein>
<name>A0AAE1P7N9_9EUCA</name>
<evidence type="ECO:0000313" key="2">
    <source>
        <dbReference type="Proteomes" id="UP001292094"/>
    </source>
</evidence>
<keyword evidence="2" id="KW-1185">Reference proteome</keyword>
<comment type="caution">
    <text evidence="1">The sequence shown here is derived from an EMBL/GenBank/DDBJ whole genome shotgun (WGS) entry which is preliminary data.</text>
</comment>
<proteinExistence type="predicted"/>
<sequence>ISHLSISAQIVPLLNSPPRSTPINLPEIPFYLPFCPVPPSILIFLTSSITRLTSRRREGGGAGGCVFTFQQRETAGSSGH</sequence>
<reference evidence="1" key="1">
    <citation type="submission" date="2023-11" db="EMBL/GenBank/DDBJ databases">
        <title>Genome assemblies of two species of porcelain crab, Petrolisthes cinctipes and Petrolisthes manimaculis (Anomura: Porcellanidae).</title>
        <authorList>
            <person name="Angst P."/>
        </authorList>
    </citation>
    <scope>NUCLEOTIDE SEQUENCE</scope>
    <source>
        <strain evidence="1">PB745_02</strain>
        <tissue evidence="1">Gill</tissue>
    </source>
</reference>
<dbReference type="EMBL" id="JAWZYT010002735">
    <property type="protein sequence ID" value="KAK4302429.1"/>
    <property type="molecule type" value="Genomic_DNA"/>
</dbReference>
<gene>
    <name evidence="1" type="ORF">Pmani_025478</name>
</gene>
<organism evidence="1 2">
    <name type="scientific">Petrolisthes manimaculis</name>
    <dbReference type="NCBI Taxonomy" id="1843537"/>
    <lineage>
        <taxon>Eukaryota</taxon>
        <taxon>Metazoa</taxon>
        <taxon>Ecdysozoa</taxon>
        <taxon>Arthropoda</taxon>
        <taxon>Crustacea</taxon>
        <taxon>Multicrustacea</taxon>
        <taxon>Malacostraca</taxon>
        <taxon>Eumalacostraca</taxon>
        <taxon>Eucarida</taxon>
        <taxon>Decapoda</taxon>
        <taxon>Pleocyemata</taxon>
        <taxon>Anomura</taxon>
        <taxon>Galatheoidea</taxon>
        <taxon>Porcellanidae</taxon>
        <taxon>Petrolisthes</taxon>
    </lineage>
</organism>
<accession>A0AAE1P7N9</accession>
<evidence type="ECO:0000313" key="1">
    <source>
        <dbReference type="EMBL" id="KAK4302429.1"/>
    </source>
</evidence>
<feature type="non-terminal residue" evidence="1">
    <location>
        <position position="1"/>
    </location>
</feature>
<dbReference type="Proteomes" id="UP001292094">
    <property type="component" value="Unassembled WGS sequence"/>
</dbReference>
<dbReference type="AlphaFoldDB" id="A0AAE1P7N9"/>